<dbReference type="Proteomes" id="UP000033684">
    <property type="component" value="Unassembled WGS sequence"/>
</dbReference>
<reference evidence="3" key="1">
    <citation type="submission" date="2015-03" db="EMBL/GenBank/DDBJ databases">
        <title>Draft genome sequence of a novel methanotroph (Sn10-6) isolated from flooded ricefield rhizosphere in India.</title>
        <authorList>
            <person name="Pandit P.S."/>
            <person name="Pore S.D."/>
            <person name="Arora P."/>
            <person name="Kapse N.G."/>
            <person name="Dhakephalkar P.K."/>
            <person name="Rahalkar M.C."/>
        </authorList>
    </citation>
    <scope>NUCLEOTIDE SEQUENCE [LARGE SCALE GENOMIC DNA]</scope>
    <source>
        <strain evidence="3">Sn10-6</strain>
    </source>
</reference>
<reference evidence="2 3" key="2">
    <citation type="journal article" date="2016" name="Microb. Ecol.">
        <title>Genome Characteristics of a Novel Type I Methanotroph (Sn10-6) Isolated from a Flooded Indian Rice Field.</title>
        <authorList>
            <person name="Rahalkar M.C."/>
            <person name="Pandit P.S."/>
            <person name="Dhakephalkar P.K."/>
            <person name="Pore S."/>
            <person name="Arora P."/>
            <person name="Kapse N."/>
        </authorList>
    </citation>
    <scope>NUCLEOTIDE SEQUENCE [LARGE SCALE GENOMIC DNA]</scope>
    <source>
        <strain evidence="2 3">Sn10-6</strain>
    </source>
</reference>
<evidence type="ECO:0000313" key="3">
    <source>
        <dbReference type="Proteomes" id="UP000033684"/>
    </source>
</evidence>
<feature type="non-terminal residue" evidence="2">
    <location>
        <position position="89"/>
    </location>
</feature>
<name>A0A0F3IFU3_9GAMM</name>
<evidence type="ECO:0000313" key="2">
    <source>
        <dbReference type="EMBL" id="KJV05611.1"/>
    </source>
</evidence>
<proteinExistence type="predicted"/>
<sequence>MSNSWYKFESLFAAACFFESSLALLALILAWLAGINPMISLELTWQALTYGVLGTLPLLVMFFSLHQVSAPAIQQIRHLLLATLGPMLS</sequence>
<keyword evidence="1" id="KW-0472">Membrane</keyword>
<comment type="caution">
    <text evidence="2">The sequence shown here is derived from an EMBL/GenBank/DDBJ whole genome shotgun (WGS) entry which is preliminary data.</text>
</comment>
<feature type="transmembrane region" description="Helical" evidence="1">
    <location>
        <begin position="47"/>
        <end position="65"/>
    </location>
</feature>
<dbReference type="EMBL" id="LAJX01000201">
    <property type="protein sequence ID" value="KJV05611.1"/>
    <property type="molecule type" value="Genomic_DNA"/>
</dbReference>
<dbReference type="AlphaFoldDB" id="A0A0F3IFU3"/>
<keyword evidence="1" id="KW-1133">Transmembrane helix</keyword>
<keyword evidence="3" id="KW-1185">Reference proteome</keyword>
<gene>
    <name evidence="2" type="ORF">VZ94_16970</name>
</gene>
<keyword evidence="1" id="KW-0812">Transmembrane</keyword>
<accession>A0A0F3IFU3</accession>
<evidence type="ECO:0000256" key="1">
    <source>
        <dbReference type="SAM" id="Phobius"/>
    </source>
</evidence>
<protein>
    <submittedName>
        <fullName evidence="2">Uncharacterized protein</fullName>
    </submittedName>
</protein>
<organism evidence="2 3">
    <name type="scientific">Methylocucumis oryzae</name>
    <dbReference type="NCBI Taxonomy" id="1632867"/>
    <lineage>
        <taxon>Bacteria</taxon>
        <taxon>Pseudomonadati</taxon>
        <taxon>Pseudomonadota</taxon>
        <taxon>Gammaproteobacteria</taxon>
        <taxon>Methylococcales</taxon>
        <taxon>Methylococcaceae</taxon>
        <taxon>Methylocucumis</taxon>
    </lineage>
</organism>
<feature type="transmembrane region" description="Helical" evidence="1">
    <location>
        <begin position="12"/>
        <end position="35"/>
    </location>
</feature>